<proteinExistence type="predicted"/>
<organism evidence="4 5">
    <name type="scientific">Burkholderia ubonensis</name>
    <dbReference type="NCBI Taxonomy" id="101571"/>
    <lineage>
        <taxon>Bacteria</taxon>
        <taxon>Pseudomonadati</taxon>
        <taxon>Pseudomonadota</taxon>
        <taxon>Betaproteobacteria</taxon>
        <taxon>Burkholderiales</taxon>
        <taxon>Burkholderiaceae</taxon>
        <taxon>Burkholderia</taxon>
        <taxon>Burkholderia cepacia complex</taxon>
    </lineage>
</organism>
<dbReference type="Pfam" id="PF07883">
    <property type="entry name" value="Cupin_2"/>
    <property type="match status" value="1"/>
</dbReference>
<dbReference type="CDD" id="cd02209">
    <property type="entry name" value="cupin_XRE_C"/>
    <property type="match status" value="1"/>
</dbReference>
<comment type="caution">
    <text evidence="4">The sequence shown here is derived from an EMBL/GenBank/DDBJ whole genome shotgun (WGS) entry which is preliminary data.</text>
</comment>
<evidence type="ECO:0000259" key="3">
    <source>
        <dbReference type="PROSITE" id="PS50943"/>
    </source>
</evidence>
<feature type="compositionally biased region" description="Low complexity" evidence="2">
    <location>
        <begin position="249"/>
        <end position="261"/>
    </location>
</feature>
<feature type="compositionally biased region" description="Basic residues" evidence="2">
    <location>
        <begin position="214"/>
        <end position="224"/>
    </location>
</feature>
<evidence type="ECO:0000256" key="1">
    <source>
        <dbReference type="ARBA" id="ARBA00023125"/>
    </source>
</evidence>
<dbReference type="SUPFAM" id="SSF51182">
    <property type="entry name" value="RmlC-like cupins"/>
    <property type="match status" value="1"/>
</dbReference>
<feature type="compositionally biased region" description="Polar residues" evidence="2">
    <location>
        <begin position="82"/>
        <end position="91"/>
    </location>
</feature>
<dbReference type="Proteomes" id="UP000065521">
    <property type="component" value="Unassembled WGS sequence"/>
</dbReference>
<protein>
    <submittedName>
        <fullName evidence="4">XRE family transcriptional regulator</fullName>
    </submittedName>
</protein>
<gene>
    <name evidence="4" type="ORF">WI38_18810</name>
</gene>
<dbReference type="GO" id="GO:0003700">
    <property type="term" value="F:DNA-binding transcription factor activity"/>
    <property type="evidence" value="ECO:0007669"/>
    <property type="project" value="TreeGrafter"/>
</dbReference>
<feature type="domain" description="HTH cro/C1-type" evidence="3">
    <location>
        <begin position="12"/>
        <end position="66"/>
    </location>
</feature>
<evidence type="ECO:0000313" key="5">
    <source>
        <dbReference type="Proteomes" id="UP000065521"/>
    </source>
</evidence>
<dbReference type="EMBL" id="LOTN01000036">
    <property type="protein sequence ID" value="KUZ88819.1"/>
    <property type="molecule type" value="Genomic_DNA"/>
</dbReference>
<feature type="compositionally biased region" description="Basic residues" evidence="2">
    <location>
        <begin position="270"/>
        <end position="279"/>
    </location>
</feature>
<feature type="region of interest" description="Disordered" evidence="2">
    <location>
        <begin position="194"/>
        <end position="279"/>
    </location>
</feature>
<dbReference type="InterPro" id="IPR014710">
    <property type="entry name" value="RmlC-like_jellyroll"/>
</dbReference>
<dbReference type="RefSeq" id="WP_059634493.1">
    <property type="nucleotide sequence ID" value="NZ_LOTK01000043.1"/>
</dbReference>
<feature type="compositionally biased region" description="Basic and acidic residues" evidence="2">
    <location>
        <begin position="70"/>
        <end position="81"/>
    </location>
</feature>
<dbReference type="InterPro" id="IPR050807">
    <property type="entry name" value="TransReg_Diox_bact_type"/>
</dbReference>
<dbReference type="SUPFAM" id="SSF47413">
    <property type="entry name" value="lambda repressor-like DNA-binding domains"/>
    <property type="match status" value="1"/>
</dbReference>
<reference evidence="4 5" key="1">
    <citation type="submission" date="2015-11" db="EMBL/GenBank/DDBJ databases">
        <title>Expanding the genomic diversity of Burkholderia species for the development of highly accurate diagnostics.</title>
        <authorList>
            <person name="Sahl J."/>
            <person name="Keim P."/>
            <person name="Wagner D."/>
        </authorList>
    </citation>
    <scope>NUCLEOTIDE SEQUENCE [LARGE SCALE GENOMIC DNA]</scope>
    <source>
        <strain evidence="4 5">RF32-BP4</strain>
    </source>
</reference>
<dbReference type="PANTHER" id="PTHR46797:SF25">
    <property type="entry name" value="TRANSCRIPTIONAL REGULATOR"/>
    <property type="match status" value="1"/>
</dbReference>
<dbReference type="Pfam" id="PF01381">
    <property type="entry name" value="HTH_3"/>
    <property type="match status" value="1"/>
</dbReference>
<keyword evidence="1" id="KW-0238">DNA-binding</keyword>
<dbReference type="InterPro" id="IPR011051">
    <property type="entry name" value="RmlC_Cupin_sf"/>
</dbReference>
<dbReference type="CDD" id="cd00093">
    <property type="entry name" value="HTH_XRE"/>
    <property type="match status" value="1"/>
</dbReference>
<dbReference type="Gene3D" id="1.10.260.40">
    <property type="entry name" value="lambda repressor-like DNA-binding domains"/>
    <property type="match status" value="1"/>
</dbReference>
<dbReference type="Gene3D" id="2.60.120.10">
    <property type="entry name" value="Jelly Rolls"/>
    <property type="match status" value="1"/>
</dbReference>
<dbReference type="InterPro" id="IPR013096">
    <property type="entry name" value="Cupin_2"/>
</dbReference>
<dbReference type="AlphaFoldDB" id="A0A102K7J3"/>
<dbReference type="GO" id="GO:0003677">
    <property type="term" value="F:DNA binding"/>
    <property type="evidence" value="ECO:0007669"/>
    <property type="project" value="UniProtKB-KW"/>
</dbReference>
<evidence type="ECO:0000313" key="4">
    <source>
        <dbReference type="EMBL" id="KUZ88819.1"/>
    </source>
</evidence>
<sequence length="279" mass="30254">MDSDIMHIGLRIRRLRRESKKTLLEVATEAKLSIGFLSQVERNLTGISISSLVNVAKALNVPLGVLLDQPRQEQPDSHQGSRESYSVGETSQRYERLSTTFDGSLINALKVQMTEGYCSEWVAHGGDEFVYILSGQIRYTVGRKDYLLSPGDSIHFDAHKQHRVENVGGGPAELIVVGTLPLFDDSHSEFVSASAEFTPPDSDAKPPAGEPRVSRRAPAQKRGRAAPPAPSGSARPAAKKAREARTADKATAAKPRAPAGKRPADTAVPARKRAARTKK</sequence>
<name>A0A102K7J3_9BURK</name>
<dbReference type="InterPro" id="IPR001387">
    <property type="entry name" value="Cro/C1-type_HTH"/>
</dbReference>
<accession>A0A102K7J3</accession>
<evidence type="ECO:0000256" key="2">
    <source>
        <dbReference type="SAM" id="MobiDB-lite"/>
    </source>
</evidence>
<dbReference type="SMART" id="SM00530">
    <property type="entry name" value="HTH_XRE"/>
    <property type="match status" value="1"/>
</dbReference>
<dbReference type="InterPro" id="IPR010982">
    <property type="entry name" value="Lambda_DNA-bd_dom_sf"/>
</dbReference>
<dbReference type="PANTHER" id="PTHR46797">
    <property type="entry name" value="HTH-TYPE TRANSCRIPTIONAL REGULATOR"/>
    <property type="match status" value="1"/>
</dbReference>
<dbReference type="PROSITE" id="PS50943">
    <property type="entry name" value="HTH_CROC1"/>
    <property type="match status" value="1"/>
</dbReference>
<dbReference type="GO" id="GO:0005829">
    <property type="term" value="C:cytosol"/>
    <property type="evidence" value="ECO:0007669"/>
    <property type="project" value="TreeGrafter"/>
</dbReference>
<feature type="region of interest" description="Disordered" evidence="2">
    <location>
        <begin position="69"/>
        <end position="91"/>
    </location>
</feature>